<dbReference type="InParanoid" id="A0A077ZYX7"/>
<keyword evidence="2" id="KW-1185">Reference proteome</keyword>
<dbReference type="Proteomes" id="UP000039865">
    <property type="component" value="Unassembled WGS sequence"/>
</dbReference>
<gene>
    <name evidence="1" type="primary">Contig3752.g4010</name>
    <name evidence="1" type="ORF">STYLEM_4148</name>
</gene>
<evidence type="ECO:0000313" key="1">
    <source>
        <dbReference type="EMBL" id="CDW75161.1"/>
    </source>
</evidence>
<reference evidence="1 2" key="1">
    <citation type="submission" date="2014-06" db="EMBL/GenBank/DDBJ databases">
        <authorList>
            <person name="Swart Estienne"/>
        </authorList>
    </citation>
    <scope>NUCLEOTIDE SEQUENCE [LARGE SCALE GENOMIC DNA]</scope>
    <source>
        <strain evidence="1 2">130c</strain>
    </source>
</reference>
<dbReference type="OrthoDB" id="324358at2759"/>
<sequence>MLRQELFPYLDDQDVIKLLQTSKLIGQVISEHFSIWKNHASLIANKLQIDYDGLLQFNTFQDYKEAQKLSIVNNTQHTYRRFFEGKNEILAYAGGMWSWKDDKRYYEIEDRTDSTFGLKVSYMNTVCWLDPWAAAQRVIPGIYDLFIIHGVKNSQSDRQGIMQQATLFVEKEENETKTELIKIERFIPREICLQMPQNKLVRTLICRLDLTQNQSECTITLRLFDGGGNWKSDYLFEGFALVQVKPEKVADSIPKQNA</sequence>
<proteinExistence type="predicted"/>
<accession>A0A077ZYX7</accession>
<dbReference type="EMBL" id="CCKQ01004028">
    <property type="protein sequence ID" value="CDW75161.1"/>
    <property type="molecule type" value="Genomic_DNA"/>
</dbReference>
<name>A0A077ZYX7_STYLE</name>
<protein>
    <submittedName>
        <fullName evidence="1">Uncharacterized protein</fullName>
    </submittedName>
</protein>
<evidence type="ECO:0000313" key="2">
    <source>
        <dbReference type="Proteomes" id="UP000039865"/>
    </source>
</evidence>
<organism evidence="1 2">
    <name type="scientific">Stylonychia lemnae</name>
    <name type="common">Ciliate</name>
    <dbReference type="NCBI Taxonomy" id="5949"/>
    <lineage>
        <taxon>Eukaryota</taxon>
        <taxon>Sar</taxon>
        <taxon>Alveolata</taxon>
        <taxon>Ciliophora</taxon>
        <taxon>Intramacronucleata</taxon>
        <taxon>Spirotrichea</taxon>
        <taxon>Stichotrichia</taxon>
        <taxon>Sporadotrichida</taxon>
        <taxon>Oxytrichidae</taxon>
        <taxon>Stylonychinae</taxon>
        <taxon>Stylonychia</taxon>
    </lineage>
</organism>
<dbReference type="AlphaFoldDB" id="A0A077ZYX7"/>